<accession>A0A0E9PPW1</accession>
<organism evidence="1">
    <name type="scientific">Anguilla anguilla</name>
    <name type="common">European freshwater eel</name>
    <name type="synonym">Muraena anguilla</name>
    <dbReference type="NCBI Taxonomy" id="7936"/>
    <lineage>
        <taxon>Eukaryota</taxon>
        <taxon>Metazoa</taxon>
        <taxon>Chordata</taxon>
        <taxon>Craniata</taxon>
        <taxon>Vertebrata</taxon>
        <taxon>Euteleostomi</taxon>
        <taxon>Actinopterygii</taxon>
        <taxon>Neopterygii</taxon>
        <taxon>Teleostei</taxon>
        <taxon>Anguilliformes</taxon>
        <taxon>Anguillidae</taxon>
        <taxon>Anguilla</taxon>
    </lineage>
</organism>
<reference evidence="1" key="1">
    <citation type="submission" date="2014-11" db="EMBL/GenBank/DDBJ databases">
        <authorList>
            <person name="Amaro Gonzalez C."/>
        </authorList>
    </citation>
    <scope>NUCLEOTIDE SEQUENCE</scope>
</reference>
<dbReference type="EMBL" id="GBXM01102709">
    <property type="protein sequence ID" value="JAH05868.1"/>
    <property type="molecule type" value="Transcribed_RNA"/>
</dbReference>
<name>A0A0E9PPW1_ANGAN</name>
<evidence type="ECO:0000313" key="1">
    <source>
        <dbReference type="EMBL" id="JAH05868.1"/>
    </source>
</evidence>
<protein>
    <submittedName>
        <fullName evidence="1">Uncharacterized protein</fullName>
    </submittedName>
</protein>
<reference evidence="1" key="2">
    <citation type="journal article" date="2015" name="Fish Shellfish Immunol.">
        <title>Early steps in the European eel (Anguilla anguilla)-Vibrio vulnificus interaction in the gills: Role of the RtxA13 toxin.</title>
        <authorList>
            <person name="Callol A."/>
            <person name="Pajuelo D."/>
            <person name="Ebbesson L."/>
            <person name="Teles M."/>
            <person name="MacKenzie S."/>
            <person name="Amaro C."/>
        </authorList>
    </citation>
    <scope>NUCLEOTIDE SEQUENCE</scope>
</reference>
<sequence length="14" mass="1680">MLQAYWVGEKITLQ</sequence>
<proteinExistence type="predicted"/>